<keyword evidence="2 5" id="KW-0812">Transmembrane</keyword>
<evidence type="ECO:0000313" key="6">
    <source>
        <dbReference type="EMBL" id="VDN24484.1"/>
    </source>
</evidence>
<evidence type="ECO:0000256" key="1">
    <source>
        <dbReference type="ARBA" id="ARBA00004141"/>
    </source>
</evidence>
<name>A0A3P7M533_DIBLA</name>
<keyword evidence="7" id="KW-1185">Reference proteome</keyword>
<dbReference type="EMBL" id="UYRU01074315">
    <property type="protein sequence ID" value="VDN24484.1"/>
    <property type="molecule type" value="Genomic_DNA"/>
</dbReference>
<reference evidence="6 7" key="1">
    <citation type="submission" date="2018-11" db="EMBL/GenBank/DDBJ databases">
        <authorList>
            <consortium name="Pathogen Informatics"/>
        </authorList>
    </citation>
    <scope>NUCLEOTIDE SEQUENCE [LARGE SCALE GENOMIC DNA]</scope>
</reference>
<dbReference type="Proteomes" id="UP000281553">
    <property type="component" value="Unassembled WGS sequence"/>
</dbReference>
<keyword evidence="3 5" id="KW-1133">Transmembrane helix</keyword>
<evidence type="ECO:0000256" key="3">
    <source>
        <dbReference type="ARBA" id="ARBA00022989"/>
    </source>
</evidence>
<dbReference type="GO" id="GO:0016020">
    <property type="term" value="C:membrane"/>
    <property type="evidence" value="ECO:0007669"/>
    <property type="project" value="UniProtKB-SubCell"/>
</dbReference>
<gene>
    <name evidence="6" type="ORF">DILT_LOCUS14445</name>
</gene>
<evidence type="ECO:0000256" key="4">
    <source>
        <dbReference type="ARBA" id="ARBA00023136"/>
    </source>
</evidence>
<evidence type="ECO:0000256" key="2">
    <source>
        <dbReference type="ARBA" id="ARBA00022692"/>
    </source>
</evidence>
<proteinExistence type="predicted"/>
<comment type="subcellular location">
    <subcellularLocation>
        <location evidence="1">Membrane</location>
        <topology evidence="1">Multi-pass membrane protein</topology>
    </subcellularLocation>
</comment>
<accession>A0A3P7M533</accession>
<dbReference type="InterPro" id="IPR018499">
    <property type="entry name" value="Tetraspanin/Peripherin"/>
</dbReference>
<feature type="transmembrane region" description="Helical" evidence="5">
    <location>
        <begin position="76"/>
        <end position="99"/>
    </location>
</feature>
<evidence type="ECO:0008006" key="8">
    <source>
        <dbReference type="Google" id="ProtNLM"/>
    </source>
</evidence>
<dbReference type="Pfam" id="PF00335">
    <property type="entry name" value="Tetraspanin"/>
    <property type="match status" value="1"/>
</dbReference>
<feature type="transmembrane region" description="Helical" evidence="5">
    <location>
        <begin position="106"/>
        <end position="126"/>
    </location>
</feature>
<sequence length="224" mass="24249">MGCEIATLLKCVITTINVILGIAFLVVAVLGLLLKTSAGFVKSLLRTSFSFGGDLTDKQAKYLTEFVLEHATSLSIIFIVVGLVLAALCFFGAFAACCVCGLLLKIYAITLGVLLVAQIIAVAVLFSNPTKVGSLSIPFDRNPIRHSLVLVANAMQFVIINPTLLSQSWNEALMQLLAYYYRGTAMEEASIEIWNFIMTFNGTCCGMNGAMDFIDLIPSTPFIR</sequence>
<keyword evidence="4 5" id="KW-0472">Membrane</keyword>
<feature type="transmembrane region" description="Helical" evidence="5">
    <location>
        <begin position="12"/>
        <end position="34"/>
    </location>
</feature>
<organism evidence="6 7">
    <name type="scientific">Dibothriocephalus latus</name>
    <name type="common">Fish tapeworm</name>
    <name type="synonym">Diphyllobothrium latum</name>
    <dbReference type="NCBI Taxonomy" id="60516"/>
    <lineage>
        <taxon>Eukaryota</taxon>
        <taxon>Metazoa</taxon>
        <taxon>Spiralia</taxon>
        <taxon>Lophotrochozoa</taxon>
        <taxon>Platyhelminthes</taxon>
        <taxon>Cestoda</taxon>
        <taxon>Eucestoda</taxon>
        <taxon>Diphyllobothriidea</taxon>
        <taxon>Diphyllobothriidae</taxon>
        <taxon>Dibothriocephalus</taxon>
    </lineage>
</organism>
<protein>
    <recommendedName>
        <fullName evidence="8">Tetraspanin</fullName>
    </recommendedName>
</protein>
<dbReference type="AlphaFoldDB" id="A0A3P7M533"/>
<evidence type="ECO:0000313" key="7">
    <source>
        <dbReference type="Proteomes" id="UP000281553"/>
    </source>
</evidence>
<evidence type="ECO:0000256" key="5">
    <source>
        <dbReference type="SAM" id="Phobius"/>
    </source>
</evidence>